<name>A0A9P1MDQ7_9PEZI</name>
<dbReference type="InterPro" id="IPR036420">
    <property type="entry name" value="BRCT_dom_sf"/>
</dbReference>
<dbReference type="Gene3D" id="3.40.50.10190">
    <property type="entry name" value="BRCT domain"/>
    <property type="match status" value="1"/>
</dbReference>
<evidence type="ECO:0000313" key="2">
    <source>
        <dbReference type="EMBL" id="CAI4219145.1"/>
    </source>
</evidence>
<dbReference type="EMBL" id="CALLCH030000019">
    <property type="protein sequence ID" value="CAI4219145.1"/>
    <property type="molecule type" value="Genomic_DNA"/>
</dbReference>
<comment type="caution">
    <text evidence="2">The sequence shown here is derived from an EMBL/GenBank/DDBJ whole genome shotgun (WGS) entry which is preliminary data.</text>
</comment>
<evidence type="ECO:0000259" key="1">
    <source>
        <dbReference type="PROSITE" id="PS50172"/>
    </source>
</evidence>
<dbReference type="SUPFAM" id="SSF52113">
    <property type="entry name" value="BRCT domain"/>
    <property type="match status" value="1"/>
</dbReference>
<reference evidence="2" key="1">
    <citation type="submission" date="2022-11" db="EMBL/GenBank/DDBJ databases">
        <authorList>
            <person name="Scott C."/>
            <person name="Bruce N."/>
        </authorList>
    </citation>
    <scope>NUCLEOTIDE SEQUENCE</scope>
</reference>
<dbReference type="PROSITE" id="PS50172">
    <property type="entry name" value="BRCT"/>
    <property type="match status" value="1"/>
</dbReference>
<evidence type="ECO:0000313" key="3">
    <source>
        <dbReference type="Proteomes" id="UP000838763"/>
    </source>
</evidence>
<dbReference type="Proteomes" id="UP000838763">
    <property type="component" value="Unassembled WGS sequence"/>
</dbReference>
<dbReference type="AlphaFoldDB" id="A0A9P1MDQ7"/>
<dbReference type="OrthoDB" id="342264at2759"/>
<dbReference type="InterPro" id="IPR001357">
    <property type="entry name" value="BRCT_dom"/>
</dbReference>
<accession>A0A9P1MDQ7</accession>
<protein>
    <recommendedName>
        <fullName evidence="1">BRCT domain-containing protein</fullName>
    </recommendedName>
</protein>
<proteinExistence type="predicted"/>
<sequence>MVRAIFKGKILATAGPMPGQFTEENMARWTALRGGTLSPELNDRVTHLLATMEQFEKRVPRGLHAVKEALKRFKHVHLLSLDWFDLSCQTNKKERERDHDLRASLREQQKRKRELVRFRKAEDPEDRFVNTNLFHVFRDETGLLYEITLTRDDVESGNTDSPSPASRRKGNTFSQYLYPRSTIPQPSSLYSHLKKSKFFESNAQPPLYWFAAKFWRHPRDAAPSFHRPTTCSGLRTEQFHHFASFFKVKTGIRWDERVEKAGTTPRSMFQYSPLVGNPTLPELDIQTQVPALGKVDVEACTLKQARKHPRQELARTMIKIAAAIKFDTPDTVNVKLHGHIP</sequence>
<keyword evidence="3" id="KW-1185">Reference proteome</keyword>
<gene>
    <name evidence="2" type="ORF">PPNO1_LOCUS8716</name>
</gene>
<organism evidence="2 3">
    <name type="scientific">Parascedosporium putredinis</name>
    <dbReference type="NCBI Taxonomy" id="1442378"/>
    <lineage>
        <taxon>Eukaryota</taxon>
        <taxon>Fungi</taxon>
        <taxon>Dikarya</taxon>
        <taxon>Ascomycota</taxon>
        <taxon>Pezizomycotina</taxon>
        <taxon>Sordariomycetes</taxon>
        <taxon>Hypocreomycetidae</taxon>
        <taxon>Microascales</taxon>
        <taxon>Microascaceae</taxon>
        <taxon>Parascedosporium</taxon>
    </lineage>
</organism>
<feature type="domain" description="BRCT" evidence="1">
    <location>
        <begin position="1"/>
        <end position="101"/>
    </location>
</feature>